<name>A0A382AST8_9ZZZZ</name>
<reference evidence="1" key="1">
    <citation type="submission" date="2018-05" db="EMBL/GenBank/DDBJ databases">
        <authorList>
            <person name="Lanie J.A."/>
            <person name="Ng W.-L."/>
            <person name="Kazmierczak K.M."/>
            <person name="Andrzejewski T.M."/>
            <person name="Davidsen T.M."/>
            <person name="Wayne K.J."/>
            <person name="Tettelin H."/>
            <person name="Glass J.I."/>
            <person name="Rusch D."/>
            <person name="Podicherti R."/>
            <person name="Tsui H.-C.T."/>
            <person name="Winkler M.E."/>
        </authorList>
    </citation>
    <scope>NUCLEOTIDE SEQUENCE</scope>
</reference>
<evidence type="ECO:0000313" key="1">
    <source>
        <dbReference type="EMBL" id="SVB04162.1"/>
    </source>
</evidence>
<gene>
    <name evidence="1" type="ORF">METZ01_LOCUS157016</name>
</gene>
<proteinExistence type="predicted"/>
<dbReference type="EMBL" id="UINC01026534">
    <property type="protein sequence ID" value="SVB04162.1"/>
    <property type="molecule type" value="Genomic_DNA"/>
</dbReference>
<sequence>MSIFPTHLVTGDSDVRKVCGAFIVYHEEIVLIGAGKAVSENNDLFEISSIRHTLMNHADSHGAEIITRLVRTVKQFAGLVH</sequence>
<organism evidence="1">
    <name type="scientific">marine metagenome</name>
    <dbReference type="NCBI Taxonomy" id="408172"/>
    <lineage>
        <taxon>unclassified sequences</taxon>
        <taxon>metagenomes</taxon>
        <taxon>ecological metagenomes</taxon>
    </lineage>
</organism>
<protein>
    <submittedName>
        <fullName evidence="1">Uncharacterized protein</fullName>
    </submittedName>
</protein>
<dbReference type="AlphaFoldDB" id="A0A382AST8"/>
<accession>A0A382AST8</accession>